<accession>A0A2P5BJA6</accession>
<evidence type="ECO:0000256" key="3">
    <source>
        <dbReference type="ARBA" id="ARBA00023315"/>
    </source>
</evidence>
<gene>
    <name evidence="4" type="ORF">TorRG33x02_319260</name>
</gene>
<evidence type="ECO:0000256" key="1">
    <source>
        <dbReference type="ARBA" id="ARBA00009861"/>
    </source>
</evidence>
<dbReference type="Proteomes" id="UP000237000">
    <property type="component" value="Unassembled WGS sequence"/>
</dbReference>
<dbReference type="InParanoid" id="A0A2P5BJA6"/>
<dbReference type="OrthoDB" id="671439at2759"/>
<reference evidence="5" key="1">
    <citation type="submission" date="2016-06" db="EMBL/GenBank/DDBJ databases">
        <title>Parallel loss of symbiosis genes in relatives of nitrogen-fixing non-legume Parasponia.</title>
        <authorList>
            <person name="Van Velzen R."/>
            <person name="Holmer R."/>
            <person name="Bu F."/>
            <person name="Rutten L."/>
            <person name="Van Zeijl A."/>
            <person name="Liu W."/>
            <person name="Santuari L."/>
            <person name="Cao Q."/>
            <person name="Sharma T."/>
            <person name="Shen D."/>
            <person name="Roswanjaya Y."/>
            <person name="Wardhani T."/>
            <person name="Kalhor M.S."/>
            <person name="Jansen J."/>
            <person name="Van den Hoogen J."/>
            <person name="Gungor B."/>
            <person name="Hartog M."/>
            <person name="Hontelez J."/>
            <person name="Verver J."/>
            <person name="Yang W.-C."/>
            <person name="Schijlen E."/>
            <person name="Repin R."/>
            <person name="Schilthuizen M."/>
            <person name="Schranz E."/>
            <person name="Heidstra R."/>
            <person name="Miyata K."/>
            <person name="Fedorova E."/>
            <person name="Kohlen W."/>
            <person name="Bisseling T."/>
            <person name="Smit S."/>
            <person name="Geurts R."/>
        </authorList>
    </citation>
    <scope>NUCLEOTIDE SEQUENCE [LARGE SCALE GENOMIC DNA]</scope>
    <source>
        <strain evidence="5">cv. RG33-2</strain>
    </source>
</reference>
<dbReference type="InterPro" id="IPR023213">
    <property type="entry name" value="CAT-like_dom_sf"/>
</dbReference>
<dbReference type="Gene3D" id="3.30.559.10">
    <property type="entry name" value="Chloramphenicol acetyltransferase-like domain"/>
    <property type="match status" value="1"/>
</dbReference>
<dbReference type="STRING" id="63057.A0A2P5BJA6"/>
<evidence type="ECO:0000313" key="4">
    <source>
        <dbReference type="EMBL" id="PON48846.1"/>
    </source>
</evidence>
<keyword evidence="5" id="KW-1185">Reference proteome</keyword>
<comment type="similarity">
    <text evidence="1">Belongs to the plant acyltransferase family.</text>
</comment>
<dbReference type="PANTHER" id="PTHR31623">
    <property type="entry name" value="F21J9.9"/>
    <property type="match status" value="1"/>
</dbReference>
<evidence type="ECO:0000313" key="5">
    <source>
        <dbReference type="Proteomes" id="UP000237000"/>
    </source>
</evidence>
<proteinExistence type="inferred from homology"/>
<sequence length="137" mass="15572">MKGEDRFSVFSDLLSQIESIFSMERPDIFGFTRWNSLFSNIDFGWGKPFWVGVIGKAGPAFRNLVVFMDSQWGKGIAAWITLEAKQMAVLENDKEFLAFASLNLGISSLQYFIINISTTNVDYVTWLGFACKVLKYI</sequence>
<dbReference type="EMBL" id="JXTC01000511">
    <property type="protein sequence ID" value="PON48846.1"/>
    <property type="molecule type" value="Genomic_DNA"/>
</dbReference>
<dbReference type="GO" id="GO:0016746">
    <property type="term" value="F:acyltransferase activity"/>
    <property type="evidence" value="ECO:0007669"/>
    <property type="project" value="UniProtKB-KW"/>
</dbReference>
<protein>
    <submittedName>
        <fullName evidence="4">Transferase</fullName>
    </submittedName>
</protein>
<name>A0A2P5BJA6_TREOI</name>
<dbReference type="PANTHER" id="PTHR31623:SF110">
    <property type="entry name" value="VINORINE SYNTHASE-LIKE"/>
    <property type="match status" value="1"/>
</dbReference>
<dbReference type="AlphaFoldDB" id="A0A2P5BJA6"/>
<comment type="caution">
    <text evidence="4">The sequence shown here is derived from an EMBL/GenBank/DDBJ whole genome shotgun (WGS) entry which is preliminary data.</text>
</comment>
<keyword evidence="2 4" id="KW-0808">Transferase</keyword>
<organism evidence="4 5">
    <name type="scientific">Trema orientale</name>
    <name type="common">Charcoal tree</name>
    <name type="synonym">Celtis orientalis</name>
    <dbReference type="NCBI Taxonomy" id="63057"/>
    <lineage>
        <taxon>Eukaryota</taxon>
        <taxon>Viridiplantae</taxon>
        <taxon>Streptophyta</taxon>
        <taxon>Embryophyta</taxon>
        <taxon>Tracheophyta</taxon>
        <taxon>Spermatophyta</taxon>
        <taxon>Magnoliopsida</taxon>
        <taxon>eudicotyledons</taxon>
        <taxon>Gunneridae</taxon>
        <taxon>Pentapetalae</taxon>
        <taxon>rosids</taxon>
        <taxon>fabids</taxon>
        <taxon>Rosales</taxon>
        <taxon>Cannabaceae</taxon>
        <taxon>Trema</taxon>
    </lineage>
</organism>
<keyword evidence="3" id="KW-0012">Acyltransferase</keyword>
<dbReference type="Pfam" id="PF02458">
    <property type="entry name" value="Transferase"/>
    <property type="match status" value="1"/>
</dbReference>
<evidence type="ECO:0000256" key="2">
    <source>
        <dbReference type="ARBA" id="ARBA00022679"/>
    </source>
</evidence>